<evidence type="ECO:0000313" key="3">
    <source>
        <dbReference type="EMBL" id="RFB06169.1"/>
    </source>
</evidence>
<dbReference type="PRINTS" id="PR01543">
    <property type="entry name" value="ANATRNSFRASE"/>
</dbReference>
<evidence type="ECO:0000256" key="1">
    <source>
        <dbReference type="ARBA" id="ARBA00006547"/>
    </source>
</evidence>
<comment type="caution">
    <text evidence="3">The sequence shown here is derived from an EMBL/GenBank/DDBJ whole genome shotgun (WGS) entry which is preliminary data.</text>
</comment>
<keyword evidence="3" id="KW-0808">Transferase</keyword>
<dbReference type="InParanoid" id="A0A371RL23"/>
<gene>
    <name evidence="3" type="ORF">DX908_13370</name>
</gene>
<dbReference type="InterPro" id="IPR001447">
    <property type="entry name" value="Arylamine_N-AcTrfase"/>
</dbReference>
<proteinExistence type="inferred from homology"/>
<dbReference type="Proteomes" id="UP000264589">
    <property type="component" value="Unassembled WGS sequence"/>
</dbReference>
<accession>A0A371RL23</accession>
<evidence type="ECO:0000256" key="2">
    <source>
        <dbReference type="RuleBase" id="RU003452"/>
    </source>
</evidence>
<dbReference type="Pfam" id="PF00797">
    <property type="entry name" value="Acetyltransf_2"/>
    <property type="match status" value="1"/>
</dbReference>
<dbReference type="EMBL" id="QUQO01000001">
    <property type="protein sequence ID" value="RFB06169.1"/>
    <property type="molecule type" value="Genomic_DNA"/>
</dbReference>
<dbReference type="InterPro" id="IPR038765">
    <property type="entry name" value="Papain-like_cys_pep_sf"/>
</dbReference>
<dbReference type="Gene3D" id="3.30.2140.10">
    <property type="entry name" value="Arylamine N-acetyltransferase"/>
    <property type="match status" value="1"/>
</dbReference>
<organism evidence="3 4">
    <name type="scientific">Parvularcula marina</name>
    <dbReference type="NCBI Taxonomy" id="2292771"/>
    <lineage>
        <taxon>Bacteria</taxon>
        <taxon>Pseudomonadati</taxon>
        <taxon>Pseudomonadota</taxon>
        <taxon>Alphaproteobacteria</taxon>
        <taxon>Parvularculales</taxon>
        <taxon>Parvularculaceae</taxon>
        <taxon>Parvularcula</taxon>
    </lineage>
</organism>
<name>A0A371RL23_9PROT</name>
<dbReference type="Gene3D" id="2.40.128.150">
    <property type="entry name" value="Cysteine proteinases"/>
    <property type="match status" value="1"/>
</dbReference>
<reference evidence="3 4" key="1">
    <citation type="submission" date="2018-08" db="EMBL/GenBank/DDBJ databases">
        <title>Parvularcula sp. SM1705, isolated from surface water of the South Sea China.</title>
        <authorList>
            <person name="Sun L."/>
        </authorList>
    </citation>
    <scope>NUCLEOTIDE SEQUENCE [LARGE SCALE GENOMIC DNA]</scope>
    <source>
        <strain evidence="3 4">SM1705</strain>
    </source>
</reference>
<dbReference type="PANTHER" id="PTHR11786">
    <property type="entry name" value="N-HYDROXYARYLAMINE O-ACETYLTRANSFERASE"/>
    <property type="match status" value="1"/>
</dbReference>
<protein>
    <submittedName>
        <fullName evidence="3">Acetyltransferase</fullName>
    </submittedName>
</protein>
<comment type="similarity">
    <text evidence="1 2">Belongs to the arylamine N-acetyltransferase family.</text>
</comment>
<dbReference type="AlphaFoldDB" id="A0A371RL23"/>
<dbReference type="PANTHER" id="PTHR11786:SF0">
    <property type="entry name" value="ARYLAMINE N-ACETYLTRANSFERASE 4-RELATED"/>
    <property type="match status" value="1"/>
</dbReference>
<dbReference type="SUPFAM" id="SSF54001">
    <property type="entry name" value="Cysteine proteinases"/>
    <property type="match status" value="1"/>
</dbReference>
<dbReference type="FunCoup" id="A0A371RL23">
    <property type="interactions" value="70"/>
</dbReference>
<sequence>MEGTAVIDIEAYLARLGINNVPHADEDGLAQLIEAHILNVPFENFDIPLGLGIHLETDHLFEKIVTRRRGGYCFELNGLFGFLLDGLGFERHPVMARVWFRGPPATPPLTHTLNIVTIGHTKFMADVGFGGTTARLPVPLYDQAVVEDVDGTVSLRKNDEFGFMLIRETPDGPQNQFSTTGVPAYESDLALGNHYVSTHPGSHFTQMAVGGIFTKDGRVGVTDNMLTTRTGWDQKSSPVETAEDYQAVLTTHFGIDLGEDHRRIFEAFETVDVEK</sequence>
<keyword evidence="4" id="KW-1185">Reference proteome</keyword>
<dbReference type="GO" id="GO:0016407">
    <property type="term" value="F:acetyltransferase activity"/>
    <property type="evidence" value="ECO:0007669"/>
    <property type="project" value="InterPro"/>
</dbReference>
<evidence type="ECO:0000313" key="4">
    <source>
        <dbReference type="Proteomes" id="UP000264589"/>
    </source>
</evidence>